<accession>A0A0F9JCI9</accession>
<gene>
    <name evidence="1" type="ORF">LCGC14_1545970</name>
</gene>
<name>A0A0F9JCI9_9ZZZZ</name>
<proteinExistence type="predicted"/>
<protein>
    <submittedName>
        <fullName evidence="1">Uncharacterized protein</fullName>
    </submittedName>
</protein>
<dbReference type="EMBL" id="LAZR01011755">
    <property type="protein sequence ID" value="KKM60026.1"/>
    <property type="molecule type" value="Genomic_DNA"/>
</dbReference>
<organism evidence="1">
    <name type="scientific">marine sediment metagenome</name>
    <dbReference type="NCBI Taxonomy" id="412755"/>
    <lineage>
        <taxon>unclassified sequences</taxon>
        <taxon>metagenomes</taxon>
        <taxon>ecological metagenomes</taxon>
    </lineage>
</organism>
<reference evidence="1" key="1">
    <citation type="journal article" date="2015" name="Nature">
        <title>Complex archaea that bridge the gap between prokaryotes and eukaryotes.</title>
        <authorList>
            <person name="Spang A."/>
            <person name="Saw J.H."/>
            <person name="Jorgensen S.L."/>
            <person name="Zaremba-Niedzwiedzka K."/>
            <person name="Martijn J."/>
            <person name="Lind A.E."/>
            <person name="van Eijk R."/>
            <person name="Schleper C."/>
            <person name="Guy L."/>
            <person name="Ettema T.J."/>
        </authorList>
    </citation>
    <scope>NUCLEOTIDE SEQUENCE</scope>
</reference>
<sequence>MAIESKRLECATTSSMSNGIVWLAIEPHHLNIRPNFLAWFRRLARLEKGETKWIVVN</sequence>
<evidence type="ECO:0000313" key="1">
    <source>
        <dbReference type="EMBL" id="KKM60026.1"/>
    </source>
</evidence>
<comment type="caution">
    <text evidence="1">The sequence shown here is derived from an EMBL/GenBank/DDBJ whole genome shotgun (WGS) entry which is preliminary data.</text>
</comment>
<dbReference type="AlphaFoldDB" id="A0A0F9JCI9"/>